<feature type="non-terminal residue" evidence="1">
    <location>
        <position position="1"/>
    </location>
</feature>
<sequence>TSIKIEDIKSTVHRLTTQRGYQAIKDSWKQTHAVEMTEDEIAEYKEKLTKKTFDETMLEVLPIIHQAIKEADKDAMKPGEDETSSAQKNKSYVDTWLQDPNNQLILKPNDAADNMLAKTKFKDKNIMIASILRDIATRFLPANDEAMRVNNFAADMDSEIQQQGELFVTQKKDYPQLKATAIMLVKKYIDDLKKIKADPKYKEQVRKDPQELKKFKNIKGQDVKKDMGKYYKRKYQEDDKF</sequence>
<gene>
    <name evidence="1" type="ORF">METZ01_LOCUS482455</name>
</gene>
<accession>A0A383CBQ9</accession>
<dbReference type="EMBL" id="UINC01207496">
    <property type="protein sequence ID" value="SVE29601.1"/>
    <property type="molecule type" value="Genomic_DNA"/>
</dbReference>
<name>A0A383CBQ9_9ZZZZ</name>
<proteinExistence type="predicted"/>
<protein>
    <submittedName>
        <fullName evidence="1">Uncharacterized protein</fullName>
    </submittedName>
</protein>
<feature type="non-terminal residue" evidence="1">
    <location>
        <position position="241"/>
    </location>
</feature>
<dbReference type="AlphaFoldDB" id="A0A383CBQ9"/>
<reference evidence="1" key="1">
    <citation type="submission" date="2018-05" db="EMBL/GenBank/DDBJ databases">
        <authorList>
            <person name="Lanie J.A."/>
            <person name="Ng W.-L."/>
            <person name="Kazmierczak K.M."/>
            <person name="Andrzejewski T.M."/>
            <person name="Davidsen T.M."/>
            <person name="Wayne K.J."/>
            <person name="Tettelin H."/>
            <person name="Glass J.I."/>
            <person name="Rusch D."/>
            <person name="Podicherti R."/>
            <person name="Tsui H.-C.T."/>
            <person name="Winkler M.E."/>
        </authorList>
    </citation>
    <scope>NUCLEOTIDE SEQUENCE</scope>
</reference>
<evidence type="ECO:0000313" key="1">
    <source>
        <dbReference type="EMBL" id="SVE29601.1"/>
    </source>
</evidence>
<organism evidence="1">
    <name type="scientific">marine metagenome</name>
    <dbReference type="NCBI Taxonomy" id="408172"/>
    <lineage>
        <taxon>unclassified sequences</taxon>
        <taxon>metagenomes</taxon>
        <taxon>ecological metagenomes</taxon>
    </lineage>
</organism>